<sequence>MAAETQTHLPTFLYLYNQLHIIPSSPISSILFFYQTQRPKMAAVKSLLSLALIALLFFSESLATSAADRSGASNSLTGMLRRNILHTPAHQIADNNVESSTERKMNAHIKAKGGRIRPIATGAGIGSRKSAANRSRVASFGFGFLLFFLGLFL</sequence>
<accession>A0ABP0XTK5</accession>
<protein>
    <recommendedName>
        <fullName evidence="4">Transmembrane protein</fullName>
    </recommendedName>
</protein>
<dbReference type="EMBL" id="OZ021735">
    <property type="protein sequence ID" value="CAK9310058.1"/>
    <property type="molecule type" value="Genomic_DNA"/>
</dbReference>
<feature type="transmembrane region" description="Helical" evidence="1">
    <location>
        <begin position="135"/>
        <end position="152"/>
    </location>
</feature>
<name>A0ABP0XTK5_9ROSI</name>
<keyword evidence="1" id="KW-0472">Membrane</keyword>
<keyword evidence="3" id="KW-1185">Reference proteome</keyword>
<feature type="transmembrane region" description="Helical" evidence="1">
    <location>
        <begin position="12"/>
        <end position="34"/>
    </location>
</feature>
<proteinExistence type="predicted"/>
<evidence type="ECO:0000256" key="1">
    <source>
        <dbReference type="SAM" id="Phobius"/>
    </source>
</evidence>
<gene>
    <name evidence="2" type="ORF">CITCOLO1_LOCUS1662</name>
</gene>
<reference evidence="2 3" key="1">
    <citation type="submission" date="2024-03" db="EMBL/GenBank/DDBJ databases">
        <authorList>
            <person name="Gkanogiannis A."/>
            <person name="Becerra Lopez-Lavalle L."/>
        </authorList>
    </citation>
    <scope>NUCLEOTIDE SEQUENCE [LARGE SCALE GENOMIC DNA]</scope>
</reference>
<dbReference type="Proteomes" id="UP001642487">
    <property type="component" value="Chromosome 1"/>
</dbReference>
<evidence type="ECO:0008006" key="4">
    <source>
        <dbReference type="Google" id="ProtNLM"/>
    </source>
</evidence>
<keyword evidence="1" id="KW-0812">Transmembrane</keyword>
<keyword evidence="1" id="KW-1133">Transmembrane helix</keyword>
<evidence type="ECO:0000313" key="2">
    <source>
        <dbReference type="EMBL" id="CAK9310058.1"/>
    </source>
</evidence>
<evidence type="ECO:0000313" key="3">
    <source>
        <dbReference type="Proteomes" id="UP001642487"/>
    </source>
</evidence>
<organism evidence="2 3">
    <name type="scientific">Citrullus colocynthis</name>
    <name type="common">colocynth</name>
    <dbReference type="NCBI Taxonomy" id="252529"/>
    <lineage>
        <taxon>Eukaryota</taxon>
        <taxon>Viridiplantae</taxon>
        <taxon>Streptophyta</taxon>
        <taxon>Embryophyta</taxon>
        <taxon>Tracheophyta</taxon>
        <taxon>Spermatophyta</taxon>
        <taxon>Magnoliopsida</taxon>
        <taxon>eudicotyledons</taxon>
        <taxon>Gunneridae</taxon>
        <taxon>Pentapetalae</taxon>
        <taxon>rosids</taxon>
        <taxon>fabids</taxon>
        <taxon>Cucurbitales</taxon>
        <taxon>Cucurbitaceae</taxon>
        <taxon>Benincaseae</taxon>
        <taxon>Citrullus</taxon>
    </lineage>
</organism>